<dbReference type="Gene3D" id="1.10.10.10">
    <property type="entry name" value="Winged helix-like DNA-binding domain superfamily/Winged helix DNA-binding domain"/>
    <property type="match status" value="1"/>
</dbReference>
<accession>A0A2W5PYJ2</accession>
<dbReference type="InterPro" id="IPR005561">
    <property type="entry name" value="ANTAR"/>
</dbReference>
<comment type="caution">
    <text evidence="2">The sequence shown here is derived from an EMBL/GenBank/DDBJ whole genome shotgun (WGS) entry which is preliminary data.</text>
</comment>
<evidence type="ECO:0000259" key="1">
    <source>
        <dbReference type="PROSITE" id="PS50921"/>
    </source>
</evidence>
<proteinExistence type="predicted"/>
<dbReference type="Proteomes" id="UP000249135">
    <property type="component" value="Unassembled WGS sequence"/>
</dbReference>
<dbReference type="InterPro" id="IPR013587">
    <property type="entry name" value="Nitrate/nitrite_sensing"/>
</dbReference>
<dbReference type="EMBL" id="QFPP01000268">
    <property type="protein sequence ID" value="PZQ70406.1"/>
    <property type="molecule type" value="Genomic_DNA"/>
</dbReference>
<dbReference type="InterPro" id="IPR036388">
    <property type="entry name" value="WH-like_DNA-bd_sf"/>
</dbReference>
<dbReference type="SMART" id="SM01012">
    <property type="entry name" value="ANTAR"/>
    <property type="match status" value="1"/>
</dbReference>
<dbReference type="SUPFAM" id="SSF52172">
    <property type="entry name" value="CheY-like"/>
    <property type="match status" value="1"/>
</dbReference>
<evidence type="ECO:0000313" key="3">
    <source>
        <dbReference type="Proteomes" id="UP000249135"/>
    </source>
</evidence>
<sequence length="429" mass="46962">MTSGLTFLVAARRCEIDELDQLSRTSALVGTIGRLVHALQKERGISNVFIGSGGTRFAEQRLQQIAACEAVTQEVRTALDALQHEPQHLGNGARLFSRVAWVLPGLEGLPALRGRIATLKMPPAEATAAFVKLIAGLLALVFEAADGATDPQISRWLVAMFNFMQGKELAGQERAFGAAAFTRGRNEDAQRQQWLHLIESQERCFEVFGEFANEALRAHWRQLQDGAGTAELERLRRIGCAAPGGALVPDLGPVWFDCCTRRIDAMRLVEDHLADELRSLCERKTAQARAELAQYEALLATVQAQGTDAGAPVPAGFFDAAPPPGGDELADASGTAGSRYGRHLERSVLDMVQEQSRRLQAMSDELATVRASLNERKVVERAKGLLMAHRRLSEEEAHKMLRQTAMNQNRRLVEVAESVLAMAEFLPGH</sequence>
<dbReference type="InterPro" id="IPR011006">
    <property type="entry name" value="CheY-like_superfamily"/>
</dbReference>
<dbReference type="AlphaFoldDB" id="A0A2W5PYJ2"/>
<dbReference type="Pfam" id="PF08376">
    <property type="entry name" value="NIT"/>
    <property type="match status" value="1"/>
</dbReference>
<dbReference type="PROSITE" id="PS50921">
    <property type="entry name" value="ANTAR"/>
    <property type="match status" value="1"/>
</dbReference>
<gene>
    <name evidence="2" type="ORF">DI563_18465</name>
</gene>
<feature type="domain" description="ANTAR" evidence="1">
    <location>
        <begin position="359"/>
        <end position="420"/>
    </location>
</feature>
<reference evidence="2 3" key="1">
    <citation type="submission" date="2017-08" db="EMBL/GenBank/DDBJ databases">
        <title>Infants hospitalized years apart are colonized by the same room-sourced microbial strains.</title>
        <authorList>
            <person name="Brooks B."/>
            <person name="Olm M.R."/>
            <person name="Firek B.A."/>
            <person name="Baker R."/>
            <person name="Thomas B.C."/>
            <person name="Morowitz M.J."/>
            <person name="Banfield J.F."/>
        </authorList>
    </citation>
    <scope>NUCLEOTIDE SEQUENCE [LARGE SCALE GENOMIC DNA]</scope>
    <source>
        <strain evidence="2">S2_005_003_R2_41</strain>
    </source>
</reference>
<evidence type="ECO:0000313" key="2">
    <source>
        <dbReference type="EMBL" id="PZQ70406.1"/>
    </source>
</evidence>
<protein>
    <submittedName>
        <fullName evidence="2">Antitermination regulator</fullName>
    </submittedName>
</protein>
<organism evidence="2 3">
    <name type="scientific">Variovorax paradoxus</name>
    <dbReference type="NCBI Taxonomy" id="34073"/>
    <lineage>
        <taxon>Bacteria</taxon>
        <taxon>Pseudomonadati</taxon>
        <taxon>Pseudomonadota</taxon>
        <taxon>Betaproteobacteria</taxon>
        <taxon>Burkholderiales</taxon>
        <taxon>Comamonadaceae</taxon>
        <taxon>Variovorax</taxon>
    </lineage>
</organism>
<dbReference type="Pfam" id="PF03861">
    <property type="entry name" value="ANTAR"/>
    <property type="match status" value="1"/>
</dbReference>
<dbReference type="GO" id="GO:0003723">
    <property type="term" value="F:RNA binding"/>
    <property type="evidence" value="ECO:0007669"/>
    <property type="project" value="InterPro"/>
</dbReference>
<name>A0A2W5PYJ2_VARPD</name>